<organism evidence="3 4">
    <name type="scientific">Edaphobacter modestus</name>
    <dbReference type="NCBI Taxonomy" id="388466"/>
    <lineage>
        <taxon>Bacteria</taxon>
        <taxon>Pseudomonadati</taxon>
        <taxon>Acidobacteriota</taxon>
        <taxon>Terriglobia</taxon>
        <taxon>Terriglobales</taxon>
        <taxon>Acidobacteriaceae</taxon>
        <taxon>Edaphobacter</taxon>
    </lineage>
</organism>
<dbReference type="OrthoDB" id="9785126at2"/>
<keyword evidence="1" id="KW-0472">Membrane</keyword>
<feature type="transmembrane region" description="Helical" evidence="1">
    <location>
        <begin position="71"/>
        <end position="95"/>
    </location>
</feature>
<dbReference type="SUPFAM" id="SSF81324">
    <property type="entry name" value="Voltage-gated potassium channels"/>
    <property type="match status" value="1"/>
</dbReference>
<sequence>MHVLALIAGSLCCAAVFLDAFQTIILPRRAIGRFRITRMFLIATWQPWKAFGERTSSAKTREQIYSIYGPLSLILLLLLWAMLLILGFGLFYFALGTPFTDVMGVQSASGLSKFRTSMYVSGTTLFTLGLGDVVPHSLGARTLIIFESGVGLGFVALVIGYLPVLYQSFSRREVSIALLDARAGSPPTAAELLRRHGFEGAEEALIDLLEEWERWSAEILESHISYPILCYYRSQHDNQSWLSALVSILDTCALLISVLEGPASRQAQLTFVMARHALIDLGNVFHIQEQKVWLDQAGRERLPQEDFERLCTVLGEVRLRLCGDNASADRLHTIRALYEPHAGALSDYLRMPLPAWVPIVKEKDQWRLLSKLRSEAEAGRAGGPIAGRAAAAFLHDEHDH</sequence>
<proteinExistence type="predicted"/>
<feature type="transmembrane region" description="Helical" evidence="1">
    <location>
        <begin position="144"/>
        <end position="166"/>
    </location>
</feature>
<name>A0A4Q7YZA1_9BACT</name>
<dbReference type="AlphaFoldDB" id="A0A4Q7YZA1"/>
<reference evidence="3 4" key="1">
    <citation type="submission" date="2019-02" db="EMBL/GenBank/DDBJ databases">
        <title>Genomic Encyclopedia of Archaeal and Bacterial Type Strains, Phase II (KMG-II): from individual species to whole genera.</title>
        <authorList>
            <person name="Goeker M."/>
        </authorList>
    </citation>
    <scope>NUCLEOTIDE SEQUENCE [LARGE SCALE GENOMIC DNA]</scope>
    <source>
        <strain evidence="3 4">DSM 18101</strain>
    </source>
</reference>
<comment type="caution">
    <text evidence="3">The sequence shown here is derived from an EMBL/GenBank/DDBJ whole genome shotgun (WGS) entry which is preliminary data.</text>
</comment>
<evidence type="ECO:0000259" key="2">
    <source>
        <dbReference type="Pfam" id="PF07885"/>
    </source>
</evidence>
<dbReference type="RefSeq" id="WP_130420425.1">
    <property type="nucleotide sequence ID" value="NZ_SHKW01000001.1"/>
</dbReference>
<dbReference type="Proteomes" id="UP000292958">
    <property type="component" value="Unassembled WGS sequence"/>
</dbReference>
<protein>
    <submittedName>
        <fullName evidence="3">Ion channel</fullName>
    </submittedName>
</protein>
<dbReference type="EMBL" id="SHKW01000001">
    <property type="protein sequence ID" value="RZU42543.1"/>
    <property type="molecule type" value="Genomic_DNA"/>
</dbReference>
<evidence type="ECO:0000313" key="3">
    <source>
        <dbReference type="EMBL" id="RZU42543.1"/>
    </source>
</evidence>
<dbReference type="Pfam" id="PF07885">
    <property type="entry name" value="Ion_trans_2"/>
    <property type="match status" value="1"/>
</dbReference>
<feature type="domain" description="Potassium channel" evidence="2">
    <location>
        <begin position="83"/>
        <end position="162"/>
    </location>
</feature>
<accession>A0A4Q7YZA1</accession>
<keyword evidence="1" id="KW-0812">Transmembrane</keyword>
<dbReference type="Gene3D" id="1.10.287.70">
    <property type="match status" value="1"/>
</dbReference>
<feature type="transmembrane region" description="Helical" evidence="1">
    <location>
        <begin position="241"/>
        <end position="259"/>
    </location>
</feature>
<dbReference type="InterPro" id="IPR013099">
    <property type="entry name" value="K_chnl_dom"/>
</dbReference>
<evidence type="ECO:0000313" key="4">
    <source>
        <dbReference type="Proteomes" id="UP000292958"/>
    </source>
</evidence>
<keyword evidence="1" id="KW-1133">Transmembrane helix</keyword>
<gene>
    <name evidence="3" type="ORF">BDD14_4134</name>
</gene>
<keyword evidence="4" id="KW-1185">Reference proteome</keyword>
<evidence type="ECO:0000256" key="1">
    <source>
        <dbReference type="SAM" id="Phobius"/>
    </source>
</evidence>